<proteinExistence type="predicted"/>
<dbReference type="Proteomes" id="UP000887577">
    <property type="component" value="Unplaced"/>
</dbReference>
<accession>A0A914YK12</accession>
<dbReference type="WBParaSite" id="PSU_v2.g19207.t1">
    <property type="protein sequence ID" value="PSU_v2.g19207.t1"/>
    <property type="gene ID" value="PSU_v2.g19207"/>
</dbReference>
<evidence type="ECO:0000313" key="1">
    <source>
        <dbReference type="Proteomes" id="UP000887577"/>
    </source>
</evidence>
<keyword evidence="1" id="KW-1185">Reference proteome</keyword>
<organism evidence="1 2">
    <name type="scientific">Panagrolaimus superbus</name>
    <dbReference type="NCBI Taxonomy" id="310955"/>
    <lineage>
        <taxon>Eukaryota</taxon>
        <taxon>Metazoa</taxon>
        <taxon>Ecdysozoa</taxon>
        <taxon>Nematoda</taxon>
        <taxon>Chromadorea</taxon>
        <taxon>Rhabditida</taxon>
        <taxon>Tylenchina</taxon>
        <taxon>Panagrolaimomorpha</taxon>
        <taxon>Panagrolaimoidea</taxon>
        <taxon>Panagrolaimidae</taxon>
        <taxon>Panagrolaimus</taxon>
    </lineage>
</organism>
<name>A0A914YK12_9BILA</name>
<sequence length="308" mass="34974">MVLNIGIFPFWGNVSTYDTETETFSKFDITPVKEEDSRNADSMFKEIISKVDKPVGCVCISLGYSYLNDIRKNFIKSANQSGIEKIKIISGKQARFIGMLEKSGIRPVESEVIWIIAVWENNIICDVWQKVGNSCVYKVNYGQSKTNEGKAASPTSEDFQKLFEKIGLDKQPSIIFAEGYIDEAEIAKVFPACKISVLKETKHEWTEYALIMARIMDGDNRVIECNADGVLQRTIELVFKDESLIKVEEFQPLPYQKVISVTTDESDESTLDIFERYNLVDEIELPSNTEVNVEFNIDANGIFSYKLL</sequence>
<reference evidence="2" key="1">
    <citation type="submission" date="2022-11" db="UniProtKB">
        <authorList>
            <consortium name="WormBaseParasite"/>
        </authorList>
    </citation>
    <scope>IDENTIFICATION</scope>
</reference>
<evidence type="ECO:0000313" key="2">
    <source>
        <dbReference type="WBParaSite" id="PSU_v2.g19207.t1"/>
    </source>
</evidence>
<dbReference type="AlphaFoldDB" id="A0A914YK12"/>
<protein>
    <submittedName>
        <fullName evidence="2">Uncharacterized protein</fullName>
    </submittedName>
</protein>